<comment type="caution">
    <text evidence="1">The sequence shown here is derived from an EMBL/GenBank/DDBJ whole genome shotgun (WGS) entry which is preliminary data.</text>
</comment>
<evidence type="ECO:0000313" key="2">
    <source>
        <dbReference type="Proteomes" id="UP001197247"/>
    </source>
</evidence>
<accession>A0ABS5TID7</accession>
<sequence>MRDDGTQWVGRFRVDLVNGRGQAVAPAELEVRGETVHLSHESAEVAVMSRRLFARWLGDCGGVPMMAGNVVWAARPEALALAIGAATYLLTDDARRRVVLLV</sequence>
<dbReference type="RefSeq" id="WP_214157112.1">
    <property type="nucleotide sequence ID" value="NZ_JAHBAY010000007.1"/>
</dbReference>
<evidence type="ECO:0000313" key="1">
    <source>
        <dbReference type="EMBL" id="MBT0770815.1"/>
    </source>
</evidence>
<organism evidence="1 2">
    <name type="scientific">Kineosporia corallincola</name>
    <dbReference type="NCBI Taxonomy" id="2835133"/>
    <lineage>
        <taxon>Bacteria</taxon>
        <taxon>Bacillati</taxon>
        <taxon>Actinomycetota</taxon>
        <taxon>Actinomycetes</taxon>
        <taxon>Kineosporiales</taxon>
        <taxon>Kineosporiaceae</taxon>
        <taxon>Kineosporia</taxon>
    </lineage>
</organism>
<gene>
    <name evidence="1" type="ORF">KIH74_17870</name>
</gene>
<reference evidence="1 2" key="1">
    <citation type="submission" date="2021-05" db="EMBL/GenBank/DDBJ databases">
        <title>Kineosporia and Streptomyces sp. nov. two new marine actinobacteria isolated from Coral.</title>
        <authorList>
            <person name="Buangrab K."/>
            <person name="Sutthacheep M."/>
            <person name="Yeemin T."/>
            <person name="Harunari E."/>
            <person name="Igarashi Y."/>
            <person name="Kanchanasin P."/>
            <person name="Tanasupawat S."/>
            <person name="Phongsopitanun W."/>
        </authorList>
    </citation>
    <scope>NUCLEOTIDE SEQUENCE [LARGE SCALE GENOMIC DNA]</scope>
    <source>
        <strain evidence="1 2">J2-2</strain>
    </source>
</reference>
<protein>
    <submittedName>
        <fullName evidence="1">Uncharacterized protein</fullName>
    </submittedName>
</protein>
<dbReference type="Proteomes" id="UP001197247">
    <property type="component" value="Unassembled WGS sequence"/>
</dbReference>
<keyword evidence="2" id="KW-1185">Reference proteome</keyword>
<proteinExistence type="predicted"/>
<dbReference type="EMBL" id="JAHBAY010000007">
    <property type="protein sequence ID" value="MBT0770815.1"/>
    <property type="molecule type" value="Genomic_DNA"/>
</dbReference>
<name>A0ABS5TID7_9ACTN</name>